<dbReference type="PANTHER" id="PTHR17583">
    <property type="entry name" value="PHOSPHOINOSITIDE 3-KINASE REGULATORY SUBUNIT 4"/>
    <property type="match status" value="1"/>
</dbReference>
<accession>A0A8S1RKN4</accession>
<dbReference type="GO" id="GO:0034272">
    <property type="term" value="C:phosphatidylinositol 3-kinase complex, class III, type II"/>
    <property type="evidence" value="ECO:0007669"/>
    <property type="project" value="TreeGrafter"/>
</dbReference>
<dbReference type="InterPro" id="IPR001680">
    <property type="entry name" value="WD40_rpt"/>
</dbReference>
<dbReference type="GO" id="GO:0034271">
    <property type="term" value="C:phosphatidylinositol 3-kinase complex, class III, type I"/>
    <property type="evidence" value="ECO:0007669"/>
    <property type="project" value="TreeGrafter"/>
</dbReference>
<dbReference type="GO" id="GO:0071561">
    <property type="term" value="C:nucleus-vacuole junction"/>
    <property type="evidence" value="ECO:0007669"/>
    <property type="project" value="TreeGrafter"/>
</dbReference>
<keyword evidence="5" id="KW-1185">Reference proteome</keyword>
<dbReference type="EMBL" id="CAJJDN010000181">
    <property type="protein sequence ID" value="CAD8127963.1"/>
    <property type="molecule type" value="Genomic_DNA"/>
</dbReference>
<dbReference type="InterPro" id="IPR055231">
    <property type="entry name" value="2AA_helical"/>
</dbReference>
<dbReference type="Proteomes" id="UP000692954">
    <property type="component" value="Unassembled WGS sequence"/>
</dbReference>
<dbReference type="AlphaFoldDB" id="A0A8S1RKN4"/>
<proteinExistence type="predicted"/>
<dbReference type="OrthoDB" id="289510at2759"/>
<dbReference type="GO" id="GO:0045324">
    <property type="term" value="P:late endosome to vacuole transport"/>
    <property type="evidence" value="ECO:0007669"/>
    <property type="project" value="InterPro"/>
</dbReference>
<evidence type="ECO:0000313" key="4">
    <source>
        <dbReference type="EMBL" id="CAD8127963.1"/>
    </source>
</evidence>
<evidence type="ECO:0000256" key="2">
    <source>
        <dbReference type="PROSITE-ProRule" id="PRU00221"/>
    </source>
</evidence>
<dbReference type="InterPro" id="IPR045162">
    <property type="entry name" value="Vps15-like"/>
</dbReference>
<dbReference type="GO" id="GO:0006623">
    <property type="term" value="P:protein targeting to vacuole"/>
    <property type="evidence" value="ECO:0007669"/>
    <property type="project" value="TreeGrafter"/>
</dbReference>
<feature type="domain" description="Phosphatase 2A Regulatory Subunit A helical" evidence="3">
    <location>
        <begin position="19"/>
        <end position="116"/>
    </location>
</feature>
<evidence type="ECO:0000256" key="1">
    <source>
        <dbReference type="ARBA" id="ARBA00022737"/>
    </source>
</evidence>
<keyword evidence="2" id="KW-0853">WD repeat</keyword>
<evidence type="ECO:0000313" key="5">
    <source>
        <dbReference type="Proteomes" id="UP000692954"/>
    </source>
</evidence>
<dbReference type="PROSITE" id="PS50082">
    <property type="entry name" value="WD_REPEATS_2"/>
    <property type="match status" value="1"/>
</dbReference>
<dbReference type="GO" id="GO:0004674">
    <property type="term" value="F:protein serine/threonine kinase activity"/>
    <property type="evidence" value="ECO:0007669"/>
    <property type="project" value="InterPro"/>
</dbReference>
<dbReference type="GO" id="GO:0016236">
    <property type="term" value="P:macroautophagy"/>
    <property type="evidence" value="ECO:0007669"/>
    <property type="project" value="InterPro"/>
</dbReference>
<reference evidence="4" key="1">
    <citation type="submission" date="2021-01" db="EMBL/GenBank/DDBJ databases">
        <authorList>
            <consortium name="Genoscope - CEA"/>
            <person name="William W."/>
        </authorList>
    </citation>
    <scope>NUCLEOTIDE SEQUENCE</scope>
</reference>
<dbReference type="PANTHER" id="PTHR17583:SF0">
    <property type="entry name" value="PHOSPHOINOSITIDE 3-KINASE REGULATORY SUBUNIT 4"/>
    <property type="match status" value="1"/>
</dbReference>
<feature type="repeat" description="WD" evidence="2">
    <location>
        <begin position="291"/>
        <end position="332"/>
    </location>
</feature>
<protein>
    <recommendedName>
        <fullName evidence="3">Phosphatase 2A Regulatory Subunit A helical domain-containing protein</fullName>
    </recommendedName>
</protein>
<dbReference type="GO" id="GO:0005770">
    <property type="term" value="C:late endosome"/>
    <property type="evidence" value="ECO:0007669"/>
    <property type="project" value="TreeGrafter"/>
</dbReference>
<sequence length="457" mass="54255">MKKTFLTCLPLNTIQEQALFYTLRILRKASDQQLLELDQIKLFIKEISPLVLHHNRWVRDEAQHFITIQLKTFNSLDIYLHILPHIKKYLKENVPNLDEEIFKNLVQKPISQKFWQENHQFEKLYKFKQTLIQLEKLCRGVYIESKPYSEISIQKTDKIQNLPSSNVSQKLFEFFEAYFKLKFFKQNAYIILTEFIKKQKTWNDFNNFSKINLGIDLQNYKNYKNFKNKFVEQQQFKSSTQRINFISFNIIMNQFIQKSYQIQQTEIQYEKSVEQKIVKQFKLKKQLVTTIPEHKDIVTSLQKYSDQNRFISASYDGTIRFYEMNKIQEDFTCGSLHSIQIMDDQNKLERLNTIYVLEGADSFIVGTNSGQVSQYKNQVKVTPFTKDDSGIKKIVDYDNAFCHVTEKGFLILEDIRTRRTQQLSVNTKCLLAPSLVHDNNNTMLSTVNGFLILYDNR</sequence>
<evidence type="ECO:0000259" key="3">
    <source>
        <dbReference type="Pfam" id="PF22956"/>
    </source>
</evidence>
<organism evidence="4 5">
    <name type="scientific">Paramecium sonneborni</name>
    <dbReference type="NCBI Taxonomy" id="65129"/>
    <lineage>
        <taxon>Eukaryota</taxon>
        <taxon>Sar</taxon>
        <taxon>Alveolata</taxon>
        <taxon>Ciliophora</taxon>
        <taxon>Intramacronucleata</taxon>
        <taxon>Oligohymenophorea</taxon>
        <taxon>Peniculida</taxon>
        <taxon>Parameciidae</taxon>
        <taxon>Paramecium</taxon>
    </lineage>
</organism>
<dbReference type="Pfam" id="PF22956">
    <property type="entry name" value="VPS15-like_hel"/>
    <property type="match status" value="1"/>
</dbReference>
<name>A0A8S1RKN4_9CILI</name>
<keyword evidence="1" id="KW-0677">Repeat</keyword>
<comment type="caution">
    <text evidence="4">The sequence shown here is derived from an EMBL/GenBank/DDBJ whole genome shotgun (WGS) entry which is preliminary data.</text>
</comment>
<dbReference type="SMART" id="SM00320">
    <property type="entry name" value="WD40"/>
    <property type="match status" value="1"/>
</dbReference>
<gene>
    <name evidence="4" type="ORF">PSON_ATCC_30995.1.T1810090</name>
</gene>